<dbReference type="OrthoDB" id="2328650at2759"/>
<accession>A0A8H3L2M9</accession>
<dbReference type="AlphaFoldDB" id="A0A8H3L2M9"/>
<feature type="transmembrane region" description="Helical" evidence="1">
    <location>
        <begin position="68"/>
        <end position="90"/>
    </location>
</feature>
<keyword evidence="1" id="KW-0812">Transmembrane</keyword>
<keyword evidence="1" id="KW-1133">Transmembrane helix</keyword>
<feature type="transmembrane region" description="Helical" evidence="1">
    <location>
        <begin position="37"/>
        <end position="56"/>
    </location>
</feature>
<dbReference type="EMBL" id="BLAL01000034">
    <property type="protein sequence ID" value="GES78134.1"/>
    <property type="molecule type" value="Genomic_DNA"/>
</dbReference>
<keyword evidence="1" id="KW-0472">Membrane</keyword>
<gene>
    <name evidence="2" type="ORF">RCL2_000545200</name>
</gene>
<feature type="transmembrane region" description="Helical" evidence="1">
    <location>
        <begin position="6"/>
        <end position="25"/>
    </location>
</feature>
<feature type="transmembrane region" description="Helical" evidence="1">
    <location>
        <begin position="191"/>
        <end position="215"/>
    </location>
</feature>
<feature type="transmembrane region" description="Helical" evidence="1">
    <location>
        <begin position="111"/>
        <end position="133"/>
    </location>
</feature>
<proteinExistence type="predicted"/>
<feature type="transmembrane region" description="Helical" evidence="1">
    <location>
        <begin position="145"/>
        <end position="170"/>
    </location>
</feature>
<dbReference type="Proteomes" id="UP000615446">
    <property type="component" value="Unassembled WGS sequence"/>
</dbReference>
<reference evidence="2" key="1">
    <citation type="submission" date="2019-10" db="EMBL/GenBank/DDBJ databases">
        <title>Conservation and host-specific expression of non-tandemly repeated heterogenous ribosome RNA gene in arbuscular mycorrhizal fungi.</title>
        <authorList>
            <person name="Maeda T."/>
            <person name="Kobayashi Y."/>
            <person name="Nakagawa T."/>
            <person name="Ezawa T."/>
            <person name="Yamaguchi K."/>
            <person name="Bino T."/>
            <person name="Nishimoto Y."/>
            <person name="Shigenobu S."/>
            <person name="Kawaguchi M."/>
        </authorList>
    </citation>
    <scope>NUCLEOTIDE SEQUENCE</scope>
    <source>
        <strain evidence="2">HR1</strain>
    </source>
</reference>
<evidence type="ECO:0000313" key="2">
    <source>
        <dbReference type="EMBL" id="GES78134.1"/>
    </source>
</evidence>
<organism evidence="2 3">
    <name type="scientific">Rhizophagus clarus</name>
    <dbReference type="NCBI Taxonomy" id="94130"/>
    <lineage>
        <taxon>Eukaryota</taxon>
        <taxon>Fungi</taxon>
        <taxon>Fungi incertae sedis</taxon>
        <taxon>Mucoromycota</taxon>
        <taxon>Glomeromycotina</taxon>
        <taxon>Glomeromycetes</taxon>
        <taxon>Glomerales</taxon>
        <taxon>Glomeraceae</taxon>
        <taxon>Rhizophagus</taxon>
    </lineage>
</organism>
<evidence type="ECO:0000256" key="1">
    <source>
        <dbReference type="SAM" id="Phobius"/>
    </source>
</evidence>
<comment type="caution">
    <text evidence="2">The sequence shown here is derived from an EMBL/GenBank/DDBJ whole genome shotgun (WGS) entry which is preliminary data.</text>
</comment>
<name>A0A8H3L2M9_9GLOM</name>
<evidence type="ECO:0000313" key="3">
    <source>
        <dbReference type="Proteomes" id="UP000615446"/>
    </source>
</evidence>
<protein>
    <submittedName>
        <fullName evidence="2">Uncharacterized protein</fullName>
    </submittedName>
</protein>
<sequence>MGTLLELGFLSFSVAFTSISFIFLLYQCVINFTKLRLACLLSTFTIIIISISNFYWDQDPTKLFIPRSVYWILFAFIRATYTTIIVVCMLDMGRKFYEKYRWNTTLFKATVLHLIIFDCINVADAVLILAHLSETSNLPLFIGQLIVGVITILSSFLYSFLPVISLRICFNNRRQSSIIRRKRMNNISAQSAAVGAWYMSVTGILSICYLILYLITFAFTDKLNYNAIGNSFDSIIRTCISLAVALPPPAKLIQLMKSKIIISIPNDSNDVGESCKVLKVDDQEFEETA</sequence>